<dbReference type="GO" id="GO:0046872">
    <property type="term" value="F:metal ion binding"/>
    <property type="evidence" value="ECO:0007669"/>
    <property type="project" value="UniProtKB-KW"/>
</dbReference>
<dbReference type="Proteomes" id="UP000245908">
    <property type="component" value="Unassembled WGS sequence"/>
</dbReference>
<accession>A0A2T9WRK3</accession>
<gene>
    <name evidence="3" type="ORF">DDW05_02830</name>
</gene>
<dbReference type="Pfam" id="PF01997">
    <property type="entry name" value="Translin"/>
    <property type="match status" value="1"/>
</dbReference>
<keyword evidence="2" id="KW-0175">Coiled coil</keyword>
<evidence type="ECO:0000313" key="4">
    <source>
        <dbReference type="Proteomes" id="UP000245908"/>
    </source>
</evidence>
<sequence>MIENEYIENLKEKFREFENKKDKIIELGIKLNRTSKSIIYSVIRGDIKSANEYMAEMDKYKEEIDKIVMEEPRLYNNALINYQEYAEAKIFYNFILNNRIPKNDELNVDEYSYVMGLMDFVGELYRKSIEEMLKNNLEFAEKAREIIYEIYKKMLCMEFKNYDIRRKVDYVGDIYNLLTDKIFMRKVSRE</sequence>
<keyword evidence="1" id="KW-0479">Metal-binding</keyword>
<proteinExistence type="predicted"/>
<dbReference type="EMBL" id="QEFH01000027">
    <property type="protein sequence ID" value="PVU70484.1"/>
    <property type="molecule type" value="Genomic_DNA"/>
</dbReference>
<evidence type="ECO:0000256" key="2">
    <source>
        <dbReference type="SAM" id="Coils"/>
    </source>
</evidence>
<dbReference type="PANTHER" id="PTHR10741">
    <property type="entry name" value="TRANSLIN AND TRANSLIN ASSOCIATED PROTEIN X"/>
    <property type="match status" value="1"/>
</dbReference>
<dbReference type="AlphaFoldDB" id="A0A2T9WRK3"/>
<feature type="binding site" evidence="1">
    <location>
        <position position="123"/>
    </location>
    <ligand>
        <name>Mg(2+)</name>
        <dbReference type="ChEBI" id="CHEBI:18420"/>
    </ligand>
</feature>
<organism evidence="3 4">
    <name type="scientific">Nanobsidianus stetteri</name>
    <dbReference type="NCBI Taxonomy" id="1294122"/>
    <lineage>
        <taxon>Archaea</taxon>
        <taxon>Nanobdellota</taxon>
        <taxon>Candidatus Nanoarchaeia</taxon>
        <taxon>Nanoarchaeales</taxon>
        <taxon>Nanopusillaceae</taxon>
        <taxon>Candidatus Nanobsidianus</taxon>
    </lineage>
</organism>
<dbReference type="Gene3D" id="1.20.58.2140">
    <property type="match status" value="1"/>
</dbReference>
<dbReference type="InterPro" id="IPR036081">
    <property type="entry name" value="Translin_sf"/>
</dbReference>
<reference evidence="3 4" key="1">
    <citation type="journal article" date="2015" name="Appl. Environ. Microbiol.">
        <title>Nanoarchaeota, Their Sulfolobales Host, and Nanoarchaeota Virus Distribution across Yellowstone National Park Hot Springs.</title>
        <authorList>
            <person name="Munson-McGee J.H."/>
            <person name="Field E.K."/>
            <person name="Bateson M."/>
            <person name="Rooney C."/>
            <person name="Stepanauskas R."/>
            <person name="Young M.J."/>
        </authorList>
    </citation>
    <scope>NUCLEOTIDE SEQUENCE [LARGE SCALE GENOMIC DNA]</scope>
    <source>
        <strain evidence="3">SCGC AB-777_O03</strain>
    </source>
</reference>
<name>A0A2T9WRK3_NANST</name>
<evidence type="ECO:0000313" key="3">
    <source>
        <dbReference type="EMBL" id="PVU70484.1"/>
    </source>
</evidence>
<comment type="caution">
    <text evidence="3">The sequence shown here is derived from an EMBL/GenBank/DDBJ whole genome shotgun (WGS) entry which is preliminary data.</text>
</comment>
<dbReference type="CDD" id="cd14820">
    <property type="entry name" value="TRAX"/>
    <property type="match status" value="1"/>
</dbReference>
<dbReference type="InterPro" id="IPR002848">
    <property type="entry name" value="Translin_fam"/>
</dbReference>
<evidence type="ECO:0000256" key="1">
    <source>
        <dbReference type="PIRSR" id="PIRSR602848-1"/>
    </source>
</evidence>
<dbReference type="GO" id="GO:0043565">
    <property type="term" value="F:sequence-specific DNA binding"/>
    <property type="evidence" value="ECO:0007669"/>
    <property type="project" value="InterPro"/>
</dbReference>
<feature type="coiled-coil region" evidence="2">
    <location>
        <begin position="7"/>
        <end position="70"/>
    </location>
</feature>
<dbReference type="SUPFAM" id="SSF74784">
    <property type="entry name" value="Translin"/>
    <property type="match status" value="1"/>
</dbReference>
<keyword evidence="1" id="KW-0460">Magnesium</keyword>
<protein>
    <submittedName>
        <fullName evidence="3">Haloacid dehalogenase</fullName>
    </submittedName>
</protein>